<evidence type="ECO:0000313" key="1">
    <source>
        <dbReference type="EMBL" id="XBS49197.1"/>
    </source>
</evidence>
<sequence length="61" mass="7563">MNKKEQMESFMNTILRRFVIDIRHNNSIRNDMYFGTYDISELYIANIHMVYRDYIKTQHRS</sequence>
<accession>A0AAU7PIM5</accession>
<organism evidence="1">
    <name type="scientific">Escherichia phage fEgEco12</name>
    <dbReference type="NCBI Taxonomy" id="3158837"/>
    <lineage>
        <taxon>Viruses</taxon>
        <taxon>Duplodnaviria</taxon>
        <taxon>Heunggongvirae</taxon>
        <taxon>Uroviricota</taxon>
        <taxon>Caudoviricetes</taxon>
    </lineage>
</organism>
<protein>
    <submittedName>
        <fullName evidence="1">Uncharacterized protein</fullName>
    </submittedName>
</protein>
<dbReference type="EMBL" id="PP777464">
    <property type="protein sequence ID" value="XBS49197.1"/>
    <property type="molecule type" value="Genomic_DNA"/>
</dbReference>
<reference evidence="1" key="1">
    <citation type="submission" date="2024-05" db="EMBL/GenBank/DDBJ databases">
        <authorList>
            <person name="Badawy S."/>
            <person name="Skurnik M."/>
        </authorList>
    </citation>
    <scope>NUCLEOTIDE SEQUENCE</scope>
</reference>
<proteinExistence type="predicted"/>
<name>A0AAU7PIM5_9CAUD</name>